<dbReference type="PANTHER" id="PTHR34183:SF1">
    <property type="entry name" value="ENDOLYTIC PEPTIDOGLYCAN TRANSGLYCOSYLASE RLPA"/>
    <property type="match status" value="1"/>
</dbReference>
<evidence type="ECO:0000256" key="7">
    <source>
        <dbReference type="SAM" id="SignalP"/>
    </source>
</evidence>
<name>A0ABY7TPU0_9SPHN</name>
<comment type="function">
    <text evidence="4">Lytic transglycosylase with a strong preference for naked glycan strands that lack stem peptides.</text>
</comment>
<dbReference type="Pfam" id="PF03330">
    <property type="entry name" value="DPBB_1"/>
    <property type="match status" value="1"/>
</dbReference>
<dbReference type="RefSeq" id="WP_273690500.1">
    <property type="nucleotide sequence ID" value="NZ_CP117411.1"/>
</dbReference>
<dbReference type="InterPro" id="IPR007730">
    <property type="entry name" value="SPOR-like_dom"/>
</dbReference>
<keyword evidence="3 4" id="KW-0961">Cell wall biogenesis/degradation</keyword>
<evidence type="ECO:0000256" key="5">
    <source>
        <dbReference type="RuleBase" id="RU003495"/>
    </source>
</evidence>
<dbReference type="PANTHER" id="PTHR34183">
    <property type="entry name" value="ENDOLYTIC PEPTIDOGLYCAN TRANSGLYCOSYLASE RLPA"/>
    <property type="match status" value="1"/>
</dbReference>
<evidence type="ECO:0000256" key="4">
    <source>
        <dbReference type="HAMAP-Rule" id="MF_02071"/>
    </source>
</evidence>
<dbReference type="EC" id="4.2.2.-" evidence="4"/>
<reference evidence="10 11" key="1">
    <citation type="submission" date="2023-02" db="EMBL/GenBank/DDBJ databases">
        <title>Genome sequence of Sphingomonas naphthae.</title>
        <authorList>
            <person name="Kim S."/>
            <person name="Heo J."/>
            <person name="Kwon S.-W."/>
        </authorList>
    </citation>
    <scope>NUCLEOTIDE SEQUENCE [LARGE SCALE GENOMIC DNA]</scope>
    <source>
        <strain evidence="10 11">KACC 18716</strain>
    </source>
</reference>
<feature type="chain" id="PRO_5046801455" description="Endolytic peptidoglycan transglycosylase RlpA" evidence="7">
    <location>
        <begin position="18"/>
        <end position="290"/>
    </location>
</feature>
<dbReference type="InterPro" id="IPR009009">
    <property type="entry name" value="RlpA-like_DPBB"/>
</dbReference>
<evidence type="ECO:0000256" key="1">
    <source>
        <dbReference type="ARBA" id="ARBA00022729"/>
    </source>
</evidence>
<evidence type="ECO:0000256" key="2">
    <source>
        <dbReference type="ARBA" id="ARBA00023239"/>
    </source>
</evidence>
<gene>
    <name evidence="4" type="primary">rlpA</name>
    <name evidence="10" type="ORF">PQ455_07250</name>
</gene>
<feature type="signal peptide" evidence="7">
    <location>
        <begin position="1"/>
        <end position="17"/>
    </location>
</feature>
<evidence type="ECO:0000256" key="3">
    <source>
        <dbReference type="ARBA" id="ARBA00023316"/>
    </source>
</evidence>
<dbReference type="Gene3D" id="3.30.70.1070">
    <property type="entry name" value="Sporulation related repeat"/>
    <property type="match status" value="1"/>
</dbReference>
<feature type="domain" description="SPOR" evidence="9">
    <location>
        <begin position="221"/>
        <end position="279"/>
    </location>
</feature>
<keyword evidence="4" id="KW-0449">Lipoprotein</keyword>
<dbReference type="EMBL" id="CP117411">
    <property type="protein sequence ID" value="WCT75006.1"/>
    <property type="molecule type" value="Genomic_DNA"/>
</dbReference>
<keyword evidence="11" id="KW-1185">Reference proteome</keyword>
<organism evidence="10 11">
    <name type="scientific">Sphingomonas naphthae</name>
    <dbReference type="NCBI Taxonomy" id="1813468"/>
    <lineage>
        <taxon>Bacteria</taxon>
        <taxon>Pseudomonadati</taxon>
        <taxon>Pseudomonadota</taxon>
        <taxon>Alphaproteobacteria</taxon>
        <taxon>Sphingomonadales</taxon>
        <taxon>Sphingomonadaceae</taxon>
        <taxon>Sphingomonas</taxon>
    </lineage>
</organism>
<proteinExistence type="inferred from homology"/>
<dbReference type="HAMAP" id="MF_02071">
    <property type="entry name" value="RlpA"/>
    <property type="match status" value="1"/>
</dbReference>
<keyword evidence="4" id="KW-0564">Palmitate</keyword>
<comment type="similarity">
    <text evidence="4 5">Belongs to the RlpA family.</text>
</comment>
<keyword evidence="1 7" id="KW-0732">Signal</keyword>
<feature type="region of interest" description="Disordered" evidence="6">
    <location>
        <begin position="21"/>
        <end position="49"/>
    </location>
</feature>
<keyword evidence="4" id="KW-1003">Cell membrane</keyword>
<evidence type="ECO:0000259" key="8">
    <source>
        <dbReference type="Pfam" id="PF03330"/>
    </source>
</evidence>
<keyword evidence="4" id="KW-0472">Membrane</keyword>
<protein>
    <recommendedName>
        <fullName evidence="4">Endolytic peptidoglycan transglycosylase RlpA</fullName>
        <ecNumber evidence="4">4.2.2.-</ecNumber>
    </recommendedName>
</protein>
<dbReference type="InterPro" id="IPR012997">
    <property type="entry name" value="RplA"/>
</dbReference>
<comment type="subcellular location">
    <subcellularLocation>
        <location evidence="4">Cell membrane</location>
        <topology evidence="4">Lipid-anchor</topology>
    </subcellularLocation>
</comment>
<evidence type="ECO:0000313" key="11">
    <source>
        <dbReference type="Proteomes" id="UP001220395"/>
    </source>
</evidence>
<dbReference type="InterPro" id="IPR036908">
    <property type="entry name" value="RlpA-like_sf"/>
</dbReference>
<evidence type="ECO:0000256" key="6">
    <source>
        <dbReference type="SAM" id="MobiDB-lite"/>
    </source>
</evidence>
<dbReference type="InterPro" id="IPR034718">
    <property type="entry name" value="RlpA"/>
</dbReference>
<dbReference type="Proteomes" id="UP001220395">
    <property type="component" value="Chromosome"/>
</dbReference>
<dbReference type="PROSITE" id="PS51257">
    <property type="entry name" value="PROKAR_LIPOPROTEIN"/>
    <property type="match status" value="1"/>
</dbReference>
<dbReference type="CDD" id="cd22268">
    <property type="entry name" value="DPBB_RlpA-like"/>
    <property type="match status" value="1"/>
</dbReference>
<dbReference type="InterPro" id="IPR036680">
    <property type="entry name" value="SPOR-like_sf"/>
</dbReference>
<sequence length="290" mass="31510">MRSWNSRAGLASLLVLAACSSGPRRPEPVQRPPARGETPRPPRGPVADFPVKVGKPYTVLGITYTPVDDPSYDEVGIASWYGDDFHGGQTANGERYDMDMVGAAHKTMPLPSYAEVTSLRTGKRIIVRVNDRGPFVPNRIIDLSRKAAQMLGIDRAGIGPVRVRRVFPDERDRLALRSGDTARDPAFATSSELDQDRRRLLARAPDPRPVTPQIIAPAMAQSGWYAQVGAYGDPDRAAKVAKDVGGQVTFGEGLYRVRVGPFADEPSATLVLAQLGARGYHGGRLVKPFR</sequence>
<dbReference type="SUPFAM" id="SSF110997">
    <property type="entry name" value="Sporulation related repeat"/>
    <property type="match status" value="1"/>
</dbReference>
<dbReference type="NCBIfam" id="TIGR00413">
    <property type="entry name" value="rlpA"/>
    <property type="match status" value="1"/>
</dbReference>
<dbReference type="Pfam" id="PF05036">
    <property type="entry name" value="SPOR"/>
    <property type="match status" value="1"/>
</dbReference>
<dbReference type="Gene3D" id="2.40.40.10">
    <property type="entry name" value="RlpA-like domain"/>
    <property type="match status" value="1"/>
</dbReference>
<evidence type="ECO:0000313" key="10">
    <source>
        <dbReference type="EMBL" id="WCT75006.1"/>
    </source>
</evidence>
<evidence type="ECO:0000259" key="9">
    <source>
        <dbReference type="Pfam" id="PF05036"/>
    </source>
</evidence>
<accession>A0ABY7TPU0</accession>
<dbReference type="SUPFAM" id="SSF50685">
    <property type="entry name" value="Barwin-like endoglucanases"/>
    <property type="match status" value="1"/>
</dbReference>
<keyword evidence="2 4" id="KW-0456">Lyase</keyword>
<feature type="domain" description="RlpA-like protein double-psi beta-barrel" evidence="8">
    <location>
        <begin position="75"/>
        <end position="163"/>
    </location>
</feature>